<organism evidence="5 6">
    <name type="scientific">Rubroshorea leprosula</name>
    <dbReference type="NCBI Taxonomy" id="152421"/>
    <lineage>
        <taxon>Eukaryota</taxon>
        <taxon>Viridiplantae</taxon>
        <taxon>Streptophyta</taxon>
        <taxon>Embryophyta</taxon>
        <taxon>Tracheophyta</taxon>
        <taxon>Spermatophyta</taxon>
        <taxon>Magnoliopsida</taxon>
        <taxon>eudicotyledons</taxon>
        <taxon>Gunneridae</taxon>
        <taxon>Pentapetalae</taxon>
        <taxon>rosids</taxon>
        <taxon>malvids</taxon>
        <taxon>Malvales</taxon>
        <taxon>Dipterocarpaceae</taxon>
        <taxon>Rubroshorea</taxon>
    </lineage>
</organism>
<dbReference type="Pfam" id="PF03859">
    <property type="entry name" value="CG-1"/>
    <property type="match status" value="1"/>
</dbReference>
<dbReference type="GO" id="GO:0003712">
    <property type="term" value="F:transcription coregulator activity"/>
    <property type="evidence" value="ECO:0007669"/>
    <property type="project" value="TreeGrafter"/>
</dbReference>
<dbReference type="PROSITE" id="PS51437">
    <property type="entry name" value="CG_1"/>
    <property type="match status" value="1"/>
</dbReference>
<dbReference type="EMBL" id="BPVZ01000184">
    <property type="protein sequence ID" value="GKV44679.1"/>
    <property type="molecule type" value="Genomic_DNA"/>
</dbReference>
<keyword evidence="2" id="KW-0804">Transcription</keyword>
<proteinExistence type="predicted"/>
<dbReference type="GO" id="GO:0005634">
    <property type="term" value="C:nucleus"/>
    <property type="evidence" value="ECO:0007669"/>
    <property type="project" value="UniProtKB-SubCell"/>
</dbReference>
<evidence type="ECO:0000256" key="3">
    <source>
        <dbReference type="ARBA" id="ARBA00023242"/>
    </source>
</evidence>
<evidence type="ECO:0000256" key="2">
    <source>
        <dbReference type="ARBA" id="ARBA00023163"/>
    </source>
</evidence>
<evidence type="ECO:0000259" key="4">
    <source>
        <dbReference type="PROSITE" id="PS51437"/>
    </source>
</evidence>
<dbReference type="Proteomes" id="UP001054252">
    <property type="component" value="Unassembled WGS sequence"/>
</dbReference>
<comment type="caution">
    <text evidence="5">The sequence shown here is derived from an EMBL/GenBank/DDBJ whole genome shotgun (WGS) entry which is preliminary data.</text>
</comment>
<evidence type="ECO:0000313" key="6">
    <source>
        <dbReference type="Proteomes" id="UP001054252"/>
    </source>
</evidence>
<dbReference type="AlphaFoldDB" id="A0AAV5M6R2"/>
<evidence type="ECO:0000256" key="1">
    <source>
        <dbReference type="ARBA" id="ARBA00004123"/>
    </source>
</evidence>
<dbReference type="PANTHER" id="PTHR23335">
    <property type="entry name" value="CALMODULIN-BINDING TRANSCRIPTION ACTIVATOR CAMTA"/>
    <property type="match status" value="1"/>
</dbReference>
<comment type="subcellular location">
    <subcellularLocation>
        <location evidence="1">Nucleus</location>
    </subcellularLocation>
</comment>
<reference evidence="5 6" key="1">
    <citation type="journal article" date="2021" name="Commun. Biol.">
        <title>The genome of Shorea leprosula (Dipterocarpaceae) highlights the ecological relevance of drought in aseasonal tropical rainforests.</title>
        <authorList>
            <person name="Ng K.K.S."/>
            <person name="Kobayashi M.J."/>
            <person name="Fawcett J.A."/>
            <person name="Hatakeyama M."/>
            <person name="Paape T."/>
            <person name="Ng C.H."/>
            <person name="Ang C.C."/>
            <person name="Tnah L.H."/>
            <person name="Lee C.T."/>
            <person name="Nishiyama T."/>
            <person name="Sese J."/>
            <person name="O'Brien M.J."/>
            <person name="Copetti D."/>
            <person name="Mohd Noor M.I."/>
            <person name="Ong R.C."/>
            <person name="Putra M."/>
            <person name="Sireger I.Z."/>
            <person name="Indrioko S."/>
            <person name="Kosugi Y."/>
            <person name="Izuno A."/>
            <person name="Isagi Y."/>
            <person name="Lee S.L."/>
            <person name="Shimizu K.K."/>
        </authorList>
    </citation>
    <scope>NUCLEOTIDE SEQUENCE [LARGE SCALE GENOMIC DNA]</scope>
    <source>
        <strain evidence="5">214</strain>
    </source>
</reference>
<dbReference type="SMART" id="SM01076">
    <property type="entry name" value="CG-1"/>
    <property type="match status" value="1"/>
</dbReference>
<dbReference type="PANTHER" id="PTHR23335:SF29">
    <property type="entry name" value="CALMODULIN-BINDING TRANSCRIPTION ACTIVATOR 1"/>
    <property type="match status" value="1"/>
</dbReference>
<accession>A0AAV5M6R2</accession>
<gene>
    <name evidence="5" type="ORF">SLEP1_g51840</name>
</gene>
<sequence length="146" mass="16973">MDESPETSRSGHPNSLDIEKLLLEAQHRWLSLAEICEILRNYKKLRIASEPSNKPPSGSVFLFNRKVTKIFRKDGHNWQRKENGKLAKEGHKKCKAGSIDVLHCYYALGEENKNFQRRCYSMLEKDFSHIVLVHYLELTPSSEMNL</sequence>
<keyword evidence="3" id="KW-0539">Nucleus</keyword>
<evidence type="ECO:0000313" key="5">
    <source>
        <dbReference type="EMBL" id="GKV44679.1"/>
    </source>
</evidence>
<dbReference type="GO" id="GO:0003690">
    <property type="term" value="F:double-stranded DNA binding"/>
    <property type="evidence" value="ECO:0007669"/>
    <property type="project" value="TreeGrafter"/>
</dbReference>
<dbReference type="GO" id="GO:0006357">
    <property type="term" value="P:regulation of transcription by RNA polymerase II"/>
    <property type="evidence" value="ECO:0007669"/>
    <property type="project" value="TreeGrafter"/>
</dbReference>
<feature type="domain" description="CG-1" evidence="4">
    <location>
        <begin position="18"/>
        <end position="144"/>
    </location>
</feature>
<name>A0AAV5M6R2_9ROSI</name>
<protein>
    <recommendedName>
        <fullName evidence="4">CG-1 domain-containing protein</fullName>
    </recommendedName>
</protein>
<keyword evidence="6" id="KW-1185">Reference proteome</keyword>
<dbReference type="InterPro" id="IPR005559">
    <property type="entry name" value="CG-1_dom"/>
</dbReference>